<gene>
    <name evidence="1" type="ORF">LOK49_LG08G02015</name>
</gene>
<name>A0ACC0H0F6_9ERIC</name>
<protein>
    <submittedName>
        <fullName evidence="1">Endochitinase EP3</fullName>
    </submittedName>
</protein>
<comment type="caution">
    <text evidence="1">The sequence shown here is derived from an EMBL/GenBank/DDBJ whole genome shotgun (WGS) entry which is preliminary data.</text>
</comment>
<organism evidence="1 2">
    <name type="scientific">Camellia lanceoleosa</name>
    <dbReference type="NCBI Taxonomy" id="1840588"/>
    <lineage>
        <taxon>Eukaryota</taxon>
        <taxon>Viridiplantae</taxon>
        <taxon>Streptophyta</taxon>
        <taxon>Embryophyta</taxon>
        <taxon>Tracheophyta</taxon>
        <taxon>Spermatophyta</taxon>
        <taxon>Magnoliopsida</taxon>
        <taxon>eudicotyledons</taxon>
        <taxon>Gunneridae</taxon>
        <taxon>Pentapetalae</taxon>
        <taxon>asterids</taxon>
        <taxon>Ericales</taxon>
        <taxon>Theaceae</taxon>
        <taxon>Camellia</taxon>
    </lineage>
</organism>
<dbReference type="EMBL" id="CM045766">
    <property type="protein sequence ID" value="KAI8005306.1"/>
    <property type="molecule type" value="Genomic_DNA"/>
</dbReference>
<keyword evidence="2" id="KW-1185">Reference proteome</keyword>
<sequence length="240" mass="27032">MSIFPLIFHCTIINTCLSHLNFIPQHTHSSIHTFLFENGYPQYQKQVTDNHSGRNTRWCHPTGNRSGSELWLCSRPLLQPVWVLWHWHAYYGAGCKSGPCTGSNGASVSNIVTQSFFNGIINQASAGCAGKSFFTRSAFLNAIGSYPSFGTTGTTDDSKHEIAAFFAHATHETDIKYTVPMCTKQAILWQRSSSAVMELQLWSCQQKHWVRWTKQPRNCGKRSSRVVQDCLVVLDEQCSH</sequence>
<proteinExistence type="predicted"/>
<accession>A0ACC0H0F6</accession>
<evidence type="ECO:0000313" key="2">
    <source>
        <dbReference type="Proteomes" id="UP001060215"/>
    </source>
</evidence>
<dbReference type="Proteomes" id="UP001060215">
    <property type="component" value="Chromosome 9"/>
</dbReference>
<evidence type="ECO:0000313" key="1">
    <source>
        <dbReference type="EMBL" id="KAI8005306.1"/>
    </source>
</evidence>
<reference evidence="1 2" key="1">
    <citation type="journal article" date="2022" name="Plant J.">
        <title>Chromosome-level genome of Camellia lanceoleosa provides a valuable resource for understanding genome evolution and self-incompatibility.</title>
        <authorList>
            <person name="Gong W."/>
            <person name="Xiao S."/>
            <person name="Wang L."/>
            <person name="Liao Z."/>
            <person name="Chang Y."/>
            <person name="Mo W."/>
            <person name="Hu G."/>
            <person name="Li W."/>
            <person name="Zhao G."/>
            <person name="Zhu H."/>
            <person name="Hu X."/>
            <person name="Ji K."/>
            <person name="Xiang X."/>
            <person name="Song Q."/>
            <person name="Yuan D."/>
            <person name="Jin S."/>
            <person name="Zhang L."/>
        </authorList>
    </citation>
    <scope>NUCLEOTIDE SEQUENCE [LARGE SCALE GENOMIC DNA]</scope>
    <source>
        <strain evidence="1">SQ_2022a</strain>
    </source>
</reference>